<dbReference type="Pfam" id="PF01381">
    <property type="entry name" value="HTH_3"/>
    <property type="match status" value="1"/>
</dbReference>
<dbReference type="EMBL" id="DXCO01000001">
    <property type="protein sequence ID" value="HIY77415.1"/>
    <property type="molecule type" value="Genomic_DNA"/>
</dbReference>
<dbReference type="CDD" id="cd00093">
    <property type="entry name" value="HTH_XRE"/>
    <property type="match status" value="1"/>
</dbReference>
<dbReference type="AlphaFoldDB" id="A0A9D2CFG6"/>
<organism evidence="2 3">
    <name type="scientific">Candidatus Borkfalkia excrementavium</name>
    <dbReference type="NCBI Taxonomy" id="2838505"/>
    <lineage>
        <taxon>Bacteria</taxon>
        <taxon>Bacillati</taxon>
        <taxon>Bacillota</taxon>
        <taxon>Clostridia</taxon>
        <taxon>Christensenellales</taxon>
        <taxon>Christensenellaceae</taxon>
        <taxon>Candidatus Borkfalkia</taxon>
    </lineage>
</organism>
<sequence>MEQAIIKQRLREEIKNSGLTCAEIAGRVGVSPEMITQYCTTKKLPALDTFAKLCEVLDVSADYILGLKDI</sequence>
<feature type="domain" description="HTH cro/C1-type" evidence="1">
    <location>
        <begin position="10"/>
        <end position="64"/>
    </location>
</feature>
<proteinExistence type="predicted"/>
<reference evidence="2" key="2">
    <citation type="submission" date="2021-04" db="EMBL/GenBank/DDBJ databases">
        <authorList>
            <person name="Gilroy R."/>
        </authorList>
    </citation>
    <scope>NUCLEOTIDE SEQUENCE</scope>
    <source>
        <strain evidence="2">CHK199-9574</strain>
    </source>
</reference>
<dbReference type="Proteomes" id="UP000824135">
    <property type="component" value="Unassembled WGS sequence"/>
</dbReference>
<reference evidence="2" key="1">
    <citation type="journal article" date="2021" name="PeerJ">
        <title>Extensive microbial diversity within the chicken gut microbiome revealed by metagenomics and culture.</title>
        <authorList>
            <person name="Gilroy R."/>
            <person name="Ravi A."/>
            <person name="Getino M."/>
            <person name="Pursley I."/>
            <person name="Horton D.L."/>
            <person name="Alikhan N.F."/>
            <person name="Baker D."/>
            <person name="Gharbi K."/>
            <person name="Hall N."/>
            <person name="Watson M."/>
            <person name="Adriaenssens E.M."/>
            <person name="Foster-Nyarko E."/>
            <person name="Jarju S."/>
            <person name="Secka A."/>
            <person name="Antonio M."/>
            <person name="Oren A."/>
            <person name="Chaudhuri R.R."/>
            <person name="La Ragione R."/>
            <person name="Hildebrand F."/>
            <person name="Pallen M.J."/>
        </authorList>
    </citation>
    <scope>NUCLEOTIDE SEQUENCE</scope>
    <source>
        <strain evidence="2">CHK199-9574</strain>
    </source>
</reference>
<dbReference type="GO" id="GO:0003677">
    <property type="term" value="F:DNA binding"/>
    <property type="evidence" value="ECO:0007669"/>
    <property type="project" value="InterPro"/>
</dbReference>
<dbReference type="SUPFAM" id="SSF47413">
    <property type="entry name" value="lambda repressor-like DNA-binding domains"/>
    <property type="match status" value="1"/>
</dbReference>
<dbReference type="InterPro" id="IPR001387">
    <property type="entry name" value="Cro/C1-type_HTH"/>
</dbReference>
<dbReference type="PROSITE" id="PS50943">
    <property type="entry name" value="HTH_CROC1"/>
    <property type="match status" value="1"/>
</dbReference>
<protein>
    <submittedName>
        <fullName evidence="2">Helix-turn-helix domain-containing protein</fullName>
    </submittedName>
</protein>
<accession>A0A9D2CFG6</accession>
<dbReference type="Gene3D" id="1.10.260.40">
    <property type="entry name" value="lambda repressor-like DNA-binding domains"/>
    <property type="match status" value="1"/>
</dbReference>
<evidence type="ECO:0000259" key="1">
    <source>
        <dbReference type="PROSITE" id="PS50943"/>
    </source>
</evidence>
<comment type="caution">
    <text evidence="2">The sequence shown here is derived from an EMBL/GenBank/DDBJ whole genome shotgun (WGS) entry which is preliminary data.</text>
</comment>
<evidence type="ECO:0000313" key="3">
    <source>
        <dbReference type="Proteomes" id="UP000824135"/>
    </source>
</evidence>
<evidence type="ECO:0000313" key="2">
    <source>
        <dbReference type="EMBL" id="HIY77415.1"/>
    </source>
</evidence>
<dbReference type="SMART" id="SM00530">
    <property type="entry name" value="HTH_XRE"/>
    <property type="match status" value="1"/>
</dbReference>
<dbReference type="InterPro" id="IPR010982">
    <property type="entry name" value="Lambda_DNA-bd_dom_sf"/>
</dbReference>
<gene>
    <name evidence="2" type="ORF">H9728_00040</name>
</gene>
<name>A0A9D2CFG6_9FIRM</name>